<comment type="caution">
    <text evidence="2">The sequence shown here is derived from an EMBL/GenBank/DDBJ whole genome shotgun (WGS) entry which is preliminary data.</text>
</comment>
<name>A0A561U0Z2_9PSEU</name>
<evidence type="ECO:0000313" key="3">
    <source>
        <dbReference type="Proteomes" id="UP000316184"/>
    </source>
</evidence>
<protein>
    <submittedName>
        <fullName evidence="2">Uncharacterized protein DUF397</fullName>
    </submittedName>
</protein>
<accession>A0A561U0Z2</accession>
<dbReference type="Proteomes" id="UP000316184">
    <property type="component" value="Unassembled WGS sequence"/>
</dbReference>
<evidence type="ECO:0000313" key="2">
    <source>
        <dbReference type="EMBL" id="TWF93037.1"/>
    </source>
</evidence>
<dbReference type="EMBL" id="VIWX01000006">
    <property type="protein sequence ID" value="TWF93037.1"/>
    <property type="molecule type" value="Genomic_DNA"/>
</dbReference>
<organism evidence="2 3">
    <name type="scientific">Saccharopolyspora dendranthemae</name>
    <dbReference type="NCBI Taxonomy" id="1181886"/>
    <lineage>
        <taxon>Bacteria</taxon>
        <taxon>Bacillati</taxon>
        <taxon>Actinomycetota</taxon>
        <taxon>Actinomycetes</taxon>
        <taxon>Pseudonocardiales</taxon>
        <taxon>Pseudonocardiaceae</taxon>
        <taxon>Saccharopolyspora</taxon>
    </lineage>
</organism>
<evidence type="ECO:0000259" key="1">
    <source>
        <dbReference type="Pfam" id="PF04149"/>
    </source>
</evidence>
<sequence>MTAPHVPDGWRKSSFSGGQTNCVEVARLGEGVAVRDTKNRGQGYFATDAAQWSAFVDAVKAGRFGRR</sequence>
<dbReference type="Pfam" id="PF04149">
    <property type="entry name" value="DUF397"/>
    <property type="match status" value="1"/>
</dbReference>
<dbReference type="RefSeq" id="WP_145744436.1">
    <property type="nucleotide sequence ID" value="NZ_VIWX01000006.1"/>
</dbReference>
<gene>
    <name evidence="2" type="ORF">FHU35_16320</name>
</gene>
<reference evidence="2 3" key="1">
    <citation type="submission" date="2019-06" db="EMBL/GenBank/DDBJ databases">
        <title>Sequencing the genomes of 1000 actinobacteria strains.</title>
        <authorList>
            <person name="Klenk H.-P."/>
        </authorList>
    </citation>
    <scope>NUCLEOTIDE SEQUENCE [LARGE SCALE GENOMIC DNA]</scope>
    <source>
        <strain evidence="2 3">DSM 46699</strain>
    </source>
</reference>
<dbReference type="InterPro" id="IPR007278">
    <property type="entry name" value="DUF397"/>
</dbReference>
<keyword evidence="3" id="KW-1185">Reference proteome</keyword>
<dbReference type="OrthoDB" id="4225390at2"/>
<proteinExistence type="predicted"/>
<feature type="domain" description="DUF397" evidence="1">
    <location>
        <begin position="9"/>
        <end position="60"/>
    </location>
</feature>
<dbReference type="AlphaFoldDB" id="A0A561U0Z2"/>